<keyword evidence="4" id="KW-1185">Reference proteome</keyword>
<reference evidence="3 4" key="1">
    <citation type="journal article" date="2013" name="BMC Genomics">
        <title>Genomics-driven discovery of the pneumocandin biosynthetic gene cluster in the fungus Glarea lozoyensis.</title>
        <authorList>
            <person name="Chen L."/>
            <person name="Yue Q."/>
            <person name="Zhang X."/>
            <person name="Xiang M."/>
            <person name="Wang C."/>
            <person name="Li S."/>
            <person name="Che Y."/>
            <person name="Ortiz-Lopez F.J."/>
            <person name="Bills G.F."/>
            <person name="Liu X."/>
            <person name="An Z."/>
        </authorList>
    </citation>
    <scope>NUCLEOTIDE SEQUENCE [LARGE SCALE GENOMIC DNA]</scope>
    <source>
        <strain evidence="4">ATCC 20868 / MF5171</strain>
    </source>
</reference>
<dbReference type="OrthoDB" id="3513892at2759"/>
<evidence type="ECO:0000256" key="1">
    <source>
        <dbReference type="SAM" id="MobiDB-lite"/>
    </source>
</evidence>
<dbReference type="Pfam" id="PF20150">
    <property type="entry name" value="2EXR"/>
    <property type="match status" value="1"/>
</dbReference>
<evidence type="ECO:0000313" key="4">
    <source>
        <dbReference type="Proteomes" id="UP000016922"/>
    </source>
</evidence>
<dbReference type="PANTHER" id="PTHR35910">
    <property type="entry name" value="2EXR DOMAIN-CONTAINING PROTEIN"/>
    <property type="match status" value="1"/>
</dbReference>
<dbReference type="InterPro" id="IPR045518">
    <property type="entry name" value="2EXR"/>
</dbReference>
<evidence type="ECO:0000259" key="2">
    <source>
        <dbReference type="Pfam" id="PF20150"/>
    </source>
</evidence>
<evidence type="ECO:0000313" key="3">
    <source>
        <dbReference type="EMBL" id="EPE37066.1"/>
    </source>
</evidence>
<dbReference type="GeneID" id="19468277"/>
<gene>
    <name evidence="3" type="ORF">GLAREA_09229</name>
</gene>
<protein>
    <recommendedName>
        <fullName evidence="2">2EXR domain-containing protein</fullName>
    </recommendedName>
</protein>
<name>S3DYQ0_GLAL2</name>
<dbReference type="RefSeq" id="XP_008076381.1">
    <property type="nucleotide sequence ID" value="XM_008078190.1"/>
</dbReference>
<dbReference type="KEGG" id="glz:GLAREA_09229"/>
<feature type="domain" description="2EXR" evidence="2">
    <location>
        <begin position="28"/>
        <end position="109"/>
    </location>
</feature>
<dbReference type="AlphaFoldDB" id="S3DYQ0"/>
<feature type="compositionally biased region" description="Low complexity" evidence="1">
    <location>
        <begin position="14"/>
        <end position="24"/>
    </location>
</feature>
<accession>S3DYQ0</accession>
<dbReference type="PANTHER" id="PTHR35910:SF6">
    <property type="entry name" value="2EXR DOMAIN-CONTAINING PROTEIN"/>
    <property type="match status" value="1"/>
</dbReference>
<dbReference type="eggNOG" id="ENOG502RNM1">
    <property type="taxonomic scope" value="Eukaryota"/>
</dbReference>
<organism evidence="3 4">
    <name type="scientific">Glarea lozoyensis (strain ATCC 20868 / MF5171)</name>
    <dbReference type="NCBI Taxonomy" id="1116229"/>
    <lineage>
        <taxon>Eukaryota</taxon>
        <taxon>Fungi</taxon>
        <taxon>Dikarya</taxon>
        <taxon>Ascomycota</taxon>
        <taxon>Pezizomycotina</taxon>
        <taxon>Leotiomycetes</taxon>
        <taxon>Helotiales</taxon>
        <taxon>Helotiaceae</taxon>
        <taxon>Glarea</taxon>
    </lineage>
</organism>
<sequence length="268" mass="31116">MPVDQFNRETFNMPNPSNSSNTSLPTSFHHFSKLAPELRLSIWRFACTARTVTVRFDLEADKCLSSSKPPAVLAVCRESRHETLKTYKLCFGTTSKPARIYFDPYQDTLYLPRHREMGYDDTLRDFKRLVMDNEGVLDEVWKVAIEHVDLNVKRPWESYNKASLIRSFRKLEEVLLVLLDDEGEHIGYDEEVEFVTPKVHPEKLLRMWVDFRQAFVMEEKILEDVCTESGREYKLFTLPAVRLRGMVKAIPKCAATSEVTLMLSTLVL</sequence>
<feature type="region of interest" description="Disordered" evidence="1">
    <location>
        <begin position="1"/>
        <end position="24"/>
    </location>
</feature>
<dbReference type="EMBL" id="KE145352">
    <property type="protein sequence ID" value="EPE37066.1"/>
    <property type="molecule type" value="Genomic_DNA"/>
</dbReference>
<dbReference type="Proteomes" id="UP000016922">
    <property type="component" value="Unassembled WGS sequence"/>
</dbReference>
<proteinExistence type="predicted"/>
<dbReference type="HOGENOM" id="CLU_078282_1_0_1"/>
<dbReference type="OMA" id="NSEMITI"/>